<dbReference type="InterPro" id="IPR044528">
    <property type="entry name" value="POD-like_MBL-fold"/>
</dbReference>
<accession>A0A1B1N8E2</accession>
<dbReference type="PANTHER" id="PTHR43084:SF1">
    <property type="entry name" value="PERSULFIDE DIOXYGENASE ETHE1, MITOCHONDRIAL"/>
    <property type="match status" value="1"/>
</dbReference>
<keyword evidence="1" id="KW-0479">Metal-binding</keyword>
<keyword evidence="4" id="KW-1185">Reference proteome</keyword>
<evidence type="ECO:0000256" key="1">
    <source>
        <dbReference type="ARBA" id="ARBA00022723"/>
    </source>
</evidence>
<dbReference type="KEGG" id="serj:SGUI_0300"/>
<gene>
    <name evidence="3" type="ORF">SGUI_0300</name>
</gene>
<dbReference type="RefSeq" id="WP_066635394.1">
    <property type="nucleotide sequence ID" value="NZ_CP014989.1"/>
</dbReference>
<dbReference type="Pfam" id="PF00581">
    <property type="entry name" value="Rhodanese"/>
    <property type="match status" value="1"/>
</dbReference>
<dbReference type="Proteomes" id="UP000092482">
    <property type="component" value="Chromosome"/>
</dbReference>
<dbReference type="Gene3D" id="3.60.15.10">
    <property type="entry name" value="Ribonuclease Z/Hydroxyacylglutathione hydrolase-like"/>
    <property type="match status" value="1"/>
</dbReference>
<dbReference type="SMART" id="SM00450">
    <property type="entry name" value="RHOD"/>
    <property type="match status" value="1"/>
</dbReference>
<dbReference type="Gene3D" id="3.40.250.10">
    <property type="entry name" value="Rhodanese-like domain"/>
    <property type="match status" value="2"/>
</dbReference>
<dbReference type="STRING" id="1758689.SGUI_0300"/>
<evidence type="ECO:0000259" key="2">
    <source>
        <dbReference type="PROSITE" id="PS50206"/>
    </source>
</evidence>
<organism evidence="3 4">
    <name type="scientific">Serinicoccus hydrothermalis</name>
    <dbReference type="NCBI Taxonomy" id="1758689"/>
    <lineage>
        <taxon>Bacteria</taxon>
        <taxon>Bacillati</taxon>
        <taxon>Actinomycetota</taxon>
        <taxon>Actinomycetes</taxon>
        <taxon>Micrococcales</taxon>
        <taxon>Ornithinimicrobiaceae</taxon>
        <taxon>Serinicoccus</taxon>
    </lineage>
</organism>
<dbReference type="EC" id="3.1.2.6" evidence="3"/>
<dbReference type="InterPro" id="IPR001279">
    <property type="entry name" value="Metallo-B-lactamas"/>
</dbReference>
<dbReference type="Pfam" id="PF00753">
    <property type="entry name" value="Lactamase_B"/>
    <property type="match status" value="1"/>
</dbReference>
<dbReference type="PANTHER" id="PTHR43084">
    <property type="entry name" value="PERSULFIDE DIOXYGENASE ETHE1"/>
    <property type="match status" value="1"/>
</dbReference>
<dbReference type="OrthoDB" id="3196337at2"/>
<dbReference type="PROSITE" id="PS50206">
    <property type="entry name" value="RHODANESE_3"/>
    <property type="match status" value="1"/>
</dbReference>
<dbReference type="PATRIC" id="fig|1758689.4.peg.305"/>
<reference evidence="3 4" key="1">
    <citation type="submission" date="2016-03" db="EMBL/GenBank/DDBJ databases">
        <title>Shallow-sea hydrothermal system.</title>
        <authorList>
            <person name="Tang K."/>
        </authorList>
    </citation>
    <scope>NUCLEOTIDE SEQUENCE [LARGE SCALE GENOMIC DNA]</scope>
    <source>
        <strain evidence="3 4">JLT9</strain>
    </source>
</reference>
<dbReference type="GO" id="GO:0050313">
    <property type="term" value="F:sulfur dioxygenase activity"/>
    <property type="evidence" value="ECO:0007669"/>
    <property type="project" value="InterPro"/>
</dbReference>
<dbReference type="SUPFAM" id="SSF56281">
    <property type="entry name" value="Metallo-hydrolase/oxidoreductase"/>
    <property type="match status" value="1"/>
</dbReference>
<evidence type="ECO:0000313" key="4">
    <source>
        <dbReference type="Proteomes" id="UP000092482"/>
    </source>
</evidence>
<evidence type="ECO:0000313" key="3">
    <source>
        <dbReference type="EMBL" id="ANS77696.1"/>
    </source>
</evidence>
<protein>
    <submittedName>
        <fullName evidence="3">Hydroxyacylglutathione hydrolase</fullName>
        <ecNumber evidence="3">3.1.2.6</ecNumber>
    </submittedName>
</protein>
<feature type="domain" description="Rhodanese" evidence="2">
    <location>
        <begin position="364"/>
        <end position="450"/>
    </location>
</feature>
<dbReference type="SUPFAM" id="SSF52821">
    <property type="entry name" value="Rhodanese/Cell cycle control phosphatase"/>
    <property type="match status" value="2"/>
</dbReference>
<dbReference type="AlphaFoldDB" id="A0A1B1N8E2"/>
<dbReference type="InterPro" id="IPR051682">
    <property type="entry name" value="Mito_Persulfide_Diox"/>
</dbReference>
<proteinExistence type="predicted"/>
<dbReference type="GO" id="GO:0070813">
    <property type="term" value="P:hydrogen sulfide metabolic process"/>
    <property type="evidence" value="ECO:0007669"/>
    <property type="project" value="TreeGrafter"/>
</dbReference>
<dbReference type="InterPro" id="IPR036873">
    <property type="entry name" value="Rhodanese-like_dom_sf"/>
</dbReference>
<keyword evidence="3" id="KW-0378">Hydrolase</keyword>
<dbReference type="CDD" id="cd07724">
    <property type="entry name" value="POD-like_MBL-fold"/>
    <property type="match status" value="1"/>
</dbReference>
<dbReference type="InterPro" id="IPR036866">
    <property type="entry name" value="RibonucZ/Hydroxyglut_hydro"/>
</dbReference>
<dbReference type="GO" id="GO:0006749">
    <property type="term" value="P:glutathione metabolic process"/>
    <property type="evidence" value="ECO:0007669"/>
    <property type="project" value="InterPro"/>
</dbReference>
<dbReference type="EMBL" id="CP014989">
    <property type="protein sequence ID" value="ANS77696.1"/>
    <property type="molecule type" value="Genomic_DNA"/>
</dbReference>
<dbReference type="GO" id="GO:0046872">
    <property type="term" value="F:metal ion binding"/>
    <property type="evidence" value="ECO:0007669"/>
    <property type="project" value="UniProtKB-KW"/>
</dbReference>
<sequence>MDVTVIDTSALGDRSYLVHDGEVALVVDPQRDIDRVTAAAAQAGVRITHVAETHIHNDYVTGGLELARATGAAYLVNAADPVQFDRTPISDGESVAVGGLQVQAVATPGHTETHLSYVVTHEGEQAVFSGGSLLFGSVGRTDLVAPAKTTELTHAQYASVRRLVGESQDDAALYPTHGFGSFCSSGPATGAESSTIAEQREHNHALTDQDEAHFVEQLIANLTAYPTYYAHMGPANLKGPQPVDLAVPEPLDAEELTRRLEQGEWVVDLRERVAFADGHLSGAVSFEYGNGASFTTFLGWVLPWNDRITLAGSREQVEAAIRDLSRIGIDSPDAALGTDPAQLAPDAATASYPRVGWEQMLQERGADEAVLDVRRTDEFAASHVEGAVNVPLHELLTRMDEVPTGTVWVHCGSGYRAGVAASLIQRAGGSPVHVDAGFGDAEAAGVPLAS</sequence>
<dbReference type="CDD" id="cd00158">
    <property type="entry name" value="RHOD"/>
    <property type="match status" value="1"/>
</dbReference>
<name>A0A1B1N8E2_9MICO</name>
<dbReference type="GO" id="GO:0004416">
    <property type="term" value="F:hydroxyacylglutathione hydrolase activity"/>
    <property type="evidence" value="ECO:0007669"/>
    <property type="project" value="UniProtKB-EC"/>
</dbReference>
<dbReference type="InterPro" id="IPR001763">
    <property type="entry name" value="Rhodanese-like_dom"/>
</dbReference>
<dbReference type="SMART" id="SM00849">
    <property type="entry name" value="Lactamase_B"/>
    <property type="match status" value="1"/>
</dbReference>